<accession>F9GG96</accession>
<organism evidence="1">
    <name type="scientific">Fusarium oxysporum (strain Fo5176)</name>
    <name type="common">Fusarium vascular wilt</name>
    <dbReference type="NCBI Taxonomy" id="660025"/>
    <lineage>
        <taxon>Eukaryota</taxon>
        <taxon>Fungi</taxon>
        <taxon>Dikarya</taxon>
        <taxon>Ascomycota</taxon>
        <taxon>Pezizomycotina</taxon>
        <taxon>Sordariomycetes</taxon>
        <taxon>Hypocreomycetidae</taxon>
        <taxon>Hypocreales</taxon>
        <taxon>Nectriaceae</taxon>
        <taxon>Fusarium</taxon>
        <taxon>Fusarium oxysporum species complex</taxon>
    </lineage>
</organism>
<comment type="caution">
    <text evidence="1">The sequence shown here is derived from an EMBL/GenBank/DDBJ whole genome shotgun (WGS) entry which is preliminary data.</text>
</comment>
<evidence type="ECO:0000313" key="1">
    <source>
        <dbReference type="EMBL" id="EGU71812.1"/>
    </source>
</evidence>
<protein>
    <submittedName>
        <fullName evidence="1">Uncharacterized protein</fullName>
    </submittedName>
</protein>
<reference evidence="1" key="1">
    <citation type="journal article" date="2012" name="Mol. Plant Microbe Interact.">
        <title>A highly conserved effector in Fusarium oxysporum is required for full virulence on Arabidopsis.</title>
        <authorList>
            <person name="Thatcher L.F."/>
            <person name="Gardiner D.M."/>
            <person name="Kazan K."/>
            <person name="Manners J."/>
        </authorList>
    </citation>
    <scope>NUCLEOTIDE SEQUENCE [LARGE SCALE GENOMIC DNA]</scope>
    <source>
        <strain evidence="1">Fo5176</strain>
    </source>
</reference>
<dbReference type="AlphaFoldDB" id="F9GG96"/>
<name>F9GG96_FUSOF</name>
<dbReference type="STRING" id="660025.F9GG96"/>
<dbReference type="OrthoDB" id="5584477at2759"/>
<sequence>MAYIYVFPYFSNGNRETTSALYDLAMILTEKHLKVISRRPLNDLLNPFREKLQHSSDTADTREDVANLLGALVASPAAFSLPSPDGNGNVAVRLFSIQQHVRGGSVKPDHFRTLIRCVVDKNTDTDIWAAVFTILENLGAITPPLTSITPTF</sequence>
<dbReference type="EMBL" id="AFQF01007595">
    <property type="protein sequence ID" value="EGU71812.1"/>
    <property type="molecule type" value="Genomic_DNA"/>
</dbReference>
<proteinExistence type="predicted"/>
<gene>
    <name evidence="1" type="ORF">FOXB_17680</name>
</gene>